<dbReference type="Pfam" id="PF21362">
    <property type="entry name" value="Sina_RING"/>
    <property type="match status" value="1"/>
</dbReference>
<feature type="domain" description="RING-type" evidence="6">
    <location>
        <begin position="25"/>
        <end position="60"/>
    </location>
</feature>
<feature type="domain" description="TRAF-type" evidence="7">
    <location>
        <begin position="132"/>
        <end position="182"/>
    </location>
</feature>
<keyword evidence="3 5" id="KW-0863">Zinc-finger</keyword>
<dbReference type="PROSITE" id="PS50089">
    <property type="entry name" value="ZF_RING_2"/>
    <property type="match status" value="1"/>
</dbReference>
<dbReference type="Gene3D" id="3.30.40.10">
    <property type="entry name" value="Zinc/RING finger domain, C3HC4 (zinc finger)"/>
    <property type="match status" value="2"/>
</dbReference>
<sequence length="256" mass="28873">MSGDRETITIEQRVANQSDLDALTCAICLSLMTSPIKQCVSGHLGCGSCLEKVSTCPQCRVSISNGGLSRSLITDHMLSHLRVNNQIVLIKGLYSPIIHCVNYFKYNQDSKKWVKDARGCQEIVTVATSDDHELTCKYNLLKCQHQGCNEEVLKDDMTSHLAQCKHQPKEKISCPFGTDICKFIGTKKEVDQHILNSISDHIESNNQKMDDKIKALEKKFSESMESIKKSNTEYVDQKIKKNKEKTKIYINQLGND</sequence>
<dbReference type="InterPro" id="IPR001841">
    <property type="entry name" value="Znf_RING"/>
</dbReference>
<feature type="zinc finger region" description="TRAF-type" evidence="5">
    <location>
        <begin position="132"/>
        <end position="182"/>
    </location>
</feature>
<dbReference type="KEGG" id="dfa:DFA_01904"/>
<gene>
    <name evidence="8" type="ORF">DFA_01904</name>
</gene>
<reference evidence="9" key="1">
    <citation type="journal article" date="2011" name="Genome Res.">
        <title>Phylogeny-wide analysis of social amoeba genomes highlights ancient origins for complex intercellular communication.</title>
        <authorList>
            <person name="Heidel A.J."/>
            <person name="Lawal H.M."/>
            <person name="Felder M."/>
            <person name="Schilde C."/>
            <person name="Helps N.R."/>
            <person name="Tunggal B."/>
            <person name="Rivero F."/>
            <person name="John U."/>
            <person name="Schleicher M."/>
            <person name="Eichinger L."/>
            <person name="Platzer M."/>
            <person name="Noegel A.A."/>
            <person name="Schaap P."/>
            <person name="Gloeckner G."/>
        </authorList>
    </citation>
    <scope>NUCLEOTIDE SEQUENCE [LARGE SCALE GENOMIC DNA]</scope>
    <source>
        <strain evidence="9">SH3</strain>
    </source>
</reference>
<dbReference type="EMBL" id="GL883010">
    <property type="protein sequence ID" value="EGG22015.1"/>
    <property type="molecule type" value="Genomic_DNA"/>
</dbReference>
<evidence type="ECO:0000256" key="4">
    <source>
        <dbReference type="ARBA" id="ARBA00022833"/>
    </source>
</evidence>
<dbReference type="SUPFAM" id="SSF49599">
    <property type="entry name" value="TRAF domain-like"/>
    <property type="match status" value="1"/>
</dbReference>
<comment type="function">
    <text evidence="1">Probable adapter protein and signal transducer that links members of the tumor necrosis factor receptor family to different signaling pathways by association with the receptor cytoplasmic domain and kinases.</text>
</comment>
<dbReference type="GO" id="GO:0005737">
    <property type="term" value="C:cytoplasm"/>
    <property type="evidence" value="ECO:0007669"/>
    <property type="project" value="TreeGrafter"/>
</dbReference>
<evidence type="ECO:0000259" key="7">
    <source>
        <dbReference type="PROSITE" id="PS50145"/>
    </source>
</evidence>
<dbReference type="GeneID" id="14872751"/>
<dbReference type="PANTHER" id="PTHR10315">
    <property type="entry name" value="E3 UBIQUITIN PROTEIN LIGASE SIAH"/>
    <property type="match status" value="1"/>
</dbReference>
<proteinExistence type="predicted"/>
<evidence type="ECO:0000256" key="5">
    <source>
        <dbReference type="PROSITE-ProRule" id="PRU00207"/>
    </source>
</evidence>
<dbReference type="InterPro" id="IPR052088">
    <property type="entry name" value="E3_ubiquitin-ligase_SINA"/>
</dbReference>
<evidence type="ECO:0000313" key="8">
    <source>
        <dbReference type="EMBL" id="EGG22015.1"/>
    </source>
</evidence>
<dbReference type="RefSeq" id="XP_004359866.1">
    <property type="nucleotide sequence ID" value="XM_004359809.1"/>
</dbReference>
<dbReference type="OrthoDB" id="941555at2759"/>
<accession>F4PQQ7</accession>
<keyword evidence="2 5" id="KW-0479">Metal-binding</keyword>
<name>F4PQQ7_CACFS</name>
<evidence type="ECO:0008006" key="10">
    <source>
        <dbReference type="Google" id="ProtNLM"/>
    </source>
</evidence>
<dbReference type="PANTHER" id="PTHR10315:SF117">
    <property type="entry name" value="RING-TYPE E3 UBIQUITIN TRANSFERASE"/>
    <property type="match status" value="1"/>
</dbReference>
<dbReference type="SUPFAM" id="SSF57850">
    <property type="entry name" value="RING/U-box"/>
    <property type="match status" value="1"/>
</dbReference>
<dbReference type="InterPro" id="IPR013083">
    <property type="entry name" value="Znf_RING/FYVE/PHD"/>
</dbReference>
<dbReference type="GO" id="GO:0008270">
    <property type="term" value="F:zinc ion binding"/>
    <property type="evidence" value="ECO:0007669"/>
    <property type="project" value="UniProtKB-KW"/>
</dbReference>
<dbReference type="Proteomes" id="UP000007797">
    <property type="component" value="Unassembled WGS sequence"/>
</dbReference>
<dbReference type="InterPro" id="IPR001293">
    <property type="entry name" value="Znf_TRAF"/>
</dbReference>
<evidence type="ECO:0000256" key="2">
    <source>
        <dbReference type="ARBA" id="ARBA00022723"/>
    </source>
</evidence>
<evidence type="ECO:0000259" key="6">
    <source>
        <dbReference type="PROSITE" id="PS50089"/>
    </source>
</evidence>
<dbReference type="AlphaFoldDB" id="F4PQQ7"/>
<dbReference type="GO" id="GO:0061630">
    <property type="term" value="F:ubiquitin protein ligase activity"/>
    <property type="evidence" value="ECO:0007669"/>
    <property type="project" value="TreeGrafter"/>
</dbReference>
<keyword evidence="4 5" id="KW-0862">Zinc</keyword>
<keyword evidence="9" id="KW-1185">Reference proteome</keyword>
<evidence type="ECO:0000256" key="3">
    <source>
        <dbReference type="ARBA" id="ARBA00022771"/>
    </source>
</evidence>
<protein>
    <recommendedName>
        <fullName evidence="10">RING-type domain-containing protein</fullName>
    </recommendedName>
</protein>
<dbReference type="STRING" id="1054147.F4PQQ7"/>
<evidence type="ECO:0000256" key="1">
    <source>
        <dbReference type="ARBA" id="ARBA00003051"/>
    </source>
</evidence>
<dbReference type="InterPro" id="IPR049548">
    <property type="entry name" value="Sina-like_RING"/>
</dbReference>
<organism evidence="8 9">
    <name type="scientific">Cavenderia fasciculata</name>
    <name type="common">Slime mold</name>
    <name type="synonym">Dictyostelium fasciculatum</name>
    <dbReference type="NCBI Taxonomy" id="261658"/>
    <lineage>
        <taxon>Eukaryota</taxon>
        <taxon>Amoebozoa</taxon>
        <taxon>Evosea</taxon>
        <taxon>Eumycetozoa</taxon>
        <taxon>Dictyostelia</taxon>
        <taxon>Acytosteliales</taxon>
        <taxon>Cavenderiaceae</taxon>
        <taxon>Cavenderia</taxon>
    </lineage>
</organism>
<evidence type="ECO:0000313" key="9">
    <source>
        <dbReference type="Proteomes" id="UP000007797"/>
    </source>
</evidence>
<dbReference type="PROSITE" id="PS50145">
    <property type="entry name" value="ZF_TRAF"/>
    <property type="match status" value="1"/>
</dbReference>